<evidence type="ECO:0000313" key="2">
    <source>
        <dbReference type="Proteomes" id="UP000641932"/>
    </source>
</evidence>
<proteinExistence type="predicted"/>
<gene>
    <name evidence="1" type="ORF">GCM10012280_71940</name>
</gene>
<organism evidence="1 2">
    <name type="scientific">Wenjunlia tyrosinilytica</name>
    <dbReference type="NCBI Taxonomy" id="1544741"/>
    <lineage>
        <taxon>Bacteria</taxon>
        <taxon>Bacillati</taxon>
        <taxon>Actinomycetota</taxon>
        <taxon>Actinomycetes</taxon>
        <taxon>Kitasatosporales</taxon>
        <taxon>Streptomycetaceae</taxon>
        <taxon>Wenjunlia</taxon>
    </lineage>
</organism>
<evidence type="ECO:0000313" key="1">
    <source>
        <dbReference type="EMBL" id="GGP01324.1"/>
    </source>
</evidence>
<dbReference type="EMBL" id="BMMS01000099">
    <property type="protein sequence ID" value="GGP01324.1"/>
    <property type="molecule type" value="Genomic_DNA"/>
</dbReference>
<sequence>MAETLPGNVAGDADDREAVGRLNDLLMIERRGTDPGERHLAGPHARKDEALDLWLATAGALAAGEPKRALAVLRRWPQGRPESAIPSSADEHAQLARALQTAAVAMDSNWQPGTSFVPLRPEAAVELFNINAGIEAAIGSVTDTGLRLGAHLAGRLAPVLFFSRISLGHARSAVAAEEGTVRCGARAPWTEWDLSVDTRELLKWFDALYEEIAGLGNEDAAYHLLLAADLTTPAVPRPARH</sequence>
<dbReference type="AlphaFoldDB" id="A0A918A0W4"/>
<keyword evidence="2" id="KW-1185">Reference proteome</keyword>
<reference evidence="1" key="1">
    <citation type="journal article" date="2014" name="Int. J. Syst. Evol. Microbiol.">
        <title>Complete genome sequence of Corynebacterium casei LMG S-19264T (=DSM 44701T), isolated from a smear-ripened cheese.</title>
        <authorList>
            <consortium name="US DOE Joint Genome Institute (JGI-PGF)"/>
            <person name="Walter F."/>
            <person name="Albersmeier A."/>
            <person name="Kalinowski J."/>
            <person name="Ruckert C."/>
        </authorList>
    </citation>
    <scope>NUCLEOTIDE SEQUENCE</scope>
    <source>
        <strain evidence="1">CGMCC 4.7201</strain>
    </source>
</reference>
<name>A0A918A0W4_9ACTN</name>
<reference evidence="1" key="2">
    <citation type="submission" date="2020-09" db="EMBL/GenBank/DDBJ databases">
        <authorList>
            <person name="Sun Q."/>
            <person name="Zhou Y."/>
        </authorList>
    </citation>
    <scope>NUCLEOTIDE SEQUENCE</scope>
    <source>
        <strain evidence="1">CGMCC 4.7201</strain>
    </source>
</reference>
<accession>A0A918A0W4</accession>
<comment type="caution">
    <text evidence="1">The sequence shown here is derived from an EMBL/GenBank/DDBJ whole genome shotgun (WGS) entry which is preliminary data.</text>
</comment>
<protein>
    <submittedName>
        <fullName evidence="1">Uncharacterized protein</fullName>
    </submittedName>
</protein>
<dbReference type="Proteomes" id="UP000641932">
    <property type="component" value="Unassembled WGS sequence"/>
</dbReference>